<dbReference type="InterPro" id="IPR045279">
    <property type="entry name" value="ARR-like"/>
</dbReference>
<accession>A0AAV9KJD2</accession>
<keyword evidence="7" id="KW-1185">Reference proteome</keyword>
<dbReference type="GO" id="GO:0000160">
    <property type="term" value="P:phosphorelay signal transduction system"/>
    <property type="evidence" value="ECO:0007669"/>
    <property type="project" value="UniProtKB-KW"/>
</dbReference>
<dbReference type="EMBL" id="JAWPEI010000010">
    <property type="protein sequence ID" value="KAK4713253.1"/>
    <property type="molecule type" value="Genomic_DNA"/>
</dbReference>
<dbReference type="PROSITE" id="PS50110">
    <property type="entry name" value="RESPONSE_REGULATORY"/>
    <property type="match status" value="1"/>
</dbReference>
<dbReference type="InterPro" id="IPR011006">
    <property type="entry name" value="CheY-like_superfamily"/>
</dbReference>
<dbReference type="Pfam" id="PF00072">
    <property type="entry name" value="Response_reg"/>
    <property type="match status" value="1"/>
</dbReference>
<evidence type="ECO:0000256" key="2">
    <source>
        <dbReference type="ARBA" id="ARBA00023015"/>
    </source>
</evidence>
<comment type="caution">
    <text evidence="6">The sequence shown here is derived from an EMBL/GenBank/DDBJ whole genome shotgun (WGS) entry which is preliminary data.</text>
</comment>
<gene>
    <name evidence="6" type="ORF">R3W88_019160</name>
</gene>
<reference evidence="6 7" key="1">
    <citation type="submission" date="2023-10" db="EMBL/GenBank/DDBJ databases">
        <title>Genome-Wide Identification Analysis in wild type Solanum Pinnatisectum Reveals Some Genes Defensing Phytophthora Infestans.</title>
        <authorList>
            <person name="Sun C."/>
        </authorList>
    </citation>
    <scope>NUCLEOTIDE SEQUENCE [LARGE SCALE GENOMIC DNA]</scope>
    <source>
        <strain evidence="6">LQN</strain>
        <tissue evidence="6">Leaf</tissue>
    </source>
</reference>
<organism evidence="6 7">
    <name type="scientific">Solanum pinnatisectum</name>
    <name type="common">tansyleaf nightshade</name>
    <dbReference type="NCBI Taxonomy" id="50273"/>
    <lineage>
        <taxon>Eukaryota</taxon>
        <taxon>Viridiplantae</taxon>
        <taxon>Streptophyta</taxon>
        <taxon>Embryophyta</taxon>
        <taxon>Tracheophyta</taxon>
        <taxon>Spermatophyta</taxon>
        <taxon>Magnoliopsida</taxon>
        <taxon>eudicotyledons</taxon>
        <taxon>Gunneridae</taxon>
        <taxon>Pentapetalae</taxon>
        <taxon>asterids</taxon>
        <taxon>lamiids</taxon>
        <taxon>Solanales</taxon>
        <taxon>Solanaceae</taxon>
        <taxon>Solanoideae</taxon>
        <taxon>Solaneae</taxon>
        <taxon>Solanum</taxon>
    </lineage>
</organism>
<keyword evidence="2" id="KW-0805">Transcription regulation</keyword>
<dbReference type="PANTHER" id="PTHR43874">
    <property type="entry name" value="TWO-COMPONENT RESPONSE REGULATOR"/>
    <property type="match status" value="1"/>
</dbReference>
<keyword evidence="4" id="KW-0597">Phosphoprotein</keyword>
<dbReference type="Proteomes" id="UP001311915">
    <property type="component" value="Unassembled WGS sequence"/>
</dbReference>
<protein>
    <recommendedName>
        <fullName evidence="5">Response regulatory domain-containing protein</fullName>
    </recommendedName>
</protein>
<evidence type="ECO:0000313" key="6">
    <source>
        <dbReference type="EMBL" id="KAK4713253.1"/>
    </source>
</evidence>
<sequence>MEVENSEKFRILVVDDDSNCVLTTTASLKNLKFKVMTVNNIEVALGGLRSSGLSFDLLLIDIHMLKMDVFQFQQEIAKEFDIPVACKFIILYILCEIKNMLL</sequence>
<evidence type="ECO:0000256" key="3">
    <source>
        <dbReference type="ARBA" id="ARBA00023163"/>
    </source>
</evidence>
<dbReference type="GO" id="GO:0009736">
    <property type="term" value="P:cytokinin-activated signaling pathway"/>
    <property type="evidence" value="ECO:0007669"/>
    <property type="project" value="InterPro"/>
</dbReference>
<keyword evidence="1" id="KW-0902">Two-component regulatory system</keyword>
<proteinExistence type="predicted"/>
<feature type="modified residue" description="4-aspartylphosphate" evidence="4">
    <location>
        <position position="61"/>
    </location>
</feature>
<evidence type="ECO:0000313" key="7">
    <source>
        <dbReference type="Proteomes" id="UP001311915"/>
    </source>
</evidence>
<keyword evidence="3" id="KW-0804">Transcription</keyword>
<name>A0AAV9KJD2_9SOLN</name>
<dbReference type="InterPro" id="IPR001789">
    <property type="entry name" value="Sig_transdc_resp-reg_receiver"/>
</dbReference>
<evidence type="ECO:0000259" key="5">
    <source>
        <dbReference type="PROSITE" id="PS50110"/>
    </source>
</evidence>
<evidence type="ECO:0000256" key="4">
    <source>
        <dbReference type="PROSITE-ProRule" id="PRU00169"/>
    </source>
</evidence>
<dbReference type="AlphaFoldDB" id="A0AAV9KJD2"/>
<evidence type="ECO:0000256" key="1">
    <source>
        <dbReference type="ARBA" id="ARBA00023012"/>
    </source>
</evidence>
<feature type="domain" description="Response regulatory" evidence="5">
    <location>
        <begin position="10"/>
        <end position="102"/>
    </location>
</feature>
<dbReference type="Gene3D" id="3.40.50.2300">
    <property type="match status" value="1"/>
</dbReference>
<dbReference type="PANTHER" id="PTHR43874:SF19">
    <property type="entry name" value="RESPONSE REGULATOR 23-RELATED"/>
    <property type="match status" value="1"/>
</dbReference>
<dbReference type="SUPFAM" id="SSF52172">
    <property type="entry name" value="CheY-like"/>
    <property type="match status" value="1"/>
</dbReference>